<keyword evidence="1" id="KW-0732">Signal</keyword>
<proteinExistence type="predicted"/>
<sequence length="124" mass="13462">MKAKLIIVLLSLSVVGNANAISASYRSQLEKSGCTQVTDGNGTCDIHKSKRENMKHHHAELAPAERTIDQAVAGKKLSEVVPLLVANGWEQDDNAPLEFVSKEGVRMILDVNQSNDQVQGVNLK</sequence>
<comment type="caution">
    <text evidence="2">The sequence shown here is derived from an EMBL/GenBank/DDBJ whole genome shotgun (WGS) entry which is preliminary data.</text>
</comment>
<reference evidence="2 3" key="1">
    <citation type="submission" date="2020-06" db="EMBL/GenBank/DDBJ databases">
        <title>REHAB project genomes.</title>
        <authorList>
            <person name="Shaw L.P."/>
        </authorList>
    </citation>
    <scope>NUCLEOTIDE SEQUENCE [LARGE SCALE GENOMIC DNA]</scope>
    <source>
        <strain evidence="2 3">RHBSTW-00116</strain>
    </source>
</reference>
<feature type="signal peptide" evidence="1">
    <location>
        <begin position="1"/>
        <end position="20"/>
    </location>
</feature>
<dbReference type="EMBL" id="JABXRI010000001">
    <property type="protein sequence ID" value="MBA8063545.1"/>
    <property type="molecule type" value="Genomic_DNA"/>
</dbReference>
<dbReference type="Proteomes" id="UP000591803">
    <property type="component" value="Unassembled WGS sequence"/>
</dbReference>
<evidence type="ECO:0008006" key="4">
    <source>
        <dbReference type="Google" id="ProtNLM"/>
    </source>
</evidence>
<feature type="chain" id="PRO_5031200964" description="PepSY domain-containing protein" evidence="1">
    <location>
        <begin position="21"/>
        <end position="124"/>
    </location>
</feature>
<evidence type="ECO:0000313" key="3">
    <source>
        <dbReference type="Proteomes" id="UP000591803"/>
    </source>
</evidence>
<protein>
    <recommendedName>
        <fullName evidence="4">PepSY domain-containing protein</fullName>
    </recommendedName>
</protein>
<evidence type="ECO:0000313" key="2">
    <source>
        <dbReference type="EMBL" id="MBA8063545.1"/>
    </source>
</evidence>
<organism evidence="2 3">
    <name type="scientific">Citrobacter freundii</name>
    <dbReference type="NCBI Taxonomy" id="546"/>
    <lineage>
        <taxon>Bacteria</taxon>
        <taxon>Pseudomonadati</taxon>
        <taxon>Pseudomonadota</taxon>
        <taxon>Gammaproteobacteria</taxon>
        <taxon>Enterobacterales</taxon>
        <taxon>Enterobacteriaceae</taxon>
        <taxon>Citrobacter</taxon>
        <taxon>Citrobacter freundii complex</taxon>
    </lineage>
</organism>
<name>A0A7W3H9I2_CITFR</name>
<accession>A0A7W3H9I2</accession>
<evidence type="ECO:0000256" key="1">
    <source>
        <dbReference type="SAM" id="SignalP"/>
    </source>
</evidence>
<dbReference type="AlphaFoldDB" id="A0A7W3H9I2"/>
<gene>
    <name evidence="2" type="ORF">HV077_14290</name>
</gene>